<accession>A0ABT4CNQ4</accession>
<proteinExistence type="predicted"/>
<dbReference type="RefSeq" id="WP_268049480.1">
    <property type="nucleotide sequence ID" value="NZ_JAPQES010000002.1"/>
</dbReference>
<gene>
    <name evidence="1" type="ORF">OXH55_08585</name>
</gene>
<reference evidence="1" key="1">
    <citation type="submission" date="2022-12" db="EMBL/GenBank/DDBJ databases">
        <authorList>
            <person name="Wang J."/>
        </authorList>
    </citation>
    <scope>NUCLEOTIDE SEQUENCE</scope>
    <source>
        <strain evidence="1">HY-42-06</strain>
    </source>
</reference>
<protein>
    <submittedName>
        <fullName evidence="1">Uncharacterized protein</fullName>
    </submittedName>
</protein>
<evidence type="ECO:0000313" key="1">
    <source>
        <dbReference type="EMBL" id="MCY6370686.1"/>
    </source>
</evidence>
<keyword evidence="2" id="KW-1185">Reference proteome</keyword>
<dbReference type="EMBL" id="JAPQES010000002">
    <property type="protein sequence ID" value="MCY6370686.1"/>
    <property type="molecule type" value="Genomic_DNA"/>
</dbReference>
<sequence length="79" mass="9752">MYNFICLLFIIGGLIYEKWWRPKVCEKKIRDRIRKMGGEVWGIERLSMREEIYSVIYRIGEKNEKGVVKFNLMYKQDWR</sequence>
<name>A0ABT4CNQ4_9CLOT</name>
<evidence type="ECO:0000313" key="2">
    <source>
        <dbReference type="Proteomes" id="UP001079657"/>
    </source>
</evidence>
<comment type="caution">
    <text evidence="1">The sequence shown here is derived from an EMBL/GenBank/DDBJ whole genome shotgun (WGS) entry which is preliminary data.</text>
</comment>
<organism evidence="1 2">
    <name type="scientific">Clostridium ganghwense</name>
    <dbReference type="NCBI Taxonomy" id="312089"/>
    <lineage>
        <taxon>Bacteria</taxon>
        <taxon>Bacillati</taxon>
        <taxon>Bacillota</taxon>
        <taxon>Clostridia</taxon>
        <taxon>Eubacteriales</taxon>
        <taxon>Clostridiaceae</taxon>
        <taxon>Clostridium</taxon>
    </lineage>
</organism>
<dbReference type="Proteomes" id="UP001079657">
    <property type="component" value="Unassembled WGS sequence"/>
</dbReference>